<dbReference type="GeneID" id="127374415"/>
<evidence type="ECO:0000313" key="18">
    <source>
        <dbReference type="Proteomes" id="UP000694389"/>
    </source>
</evidence>
<dbReference type="GO" id="GO:0000139">
    <property type="term" value="C:Golgi membrane"/>
    <property type="evidence" value="ECO:0007669"/>
    <property type="project" value="UniProtKB-SubCell"/>
</dbReference>
<evidence type="ECO:0000256" key="11">
    <source>
        <dbReference type="ARBA" id="ARBA00023136"/>
    </source>
</evidence>
<keyword evidence="18" id="KW-1185">Reference proteome</keyword>
<evidence type="ECO:0000256" key="9">
    <source>
        <dbReference type="ARBA" id="ARBA00022989"/>
    </source>
</evidence>
<comment type="subcellular location">
    <subcellularLocation>
        <location evidence="2 16">Golgi apparatus membrane</location>
        <topology evidence="2 16">Single-pass type II membrane protein</topology>
    </subcellularLocation>
</comment>
<keyword evidence="6" id="KW-0808">Transferase</keyword>
<dbReference type="Pfam" id="PF01762">
    <property type="entry name" value="Galactosyl_T"/>
    <property type="match status" value="1"/>
</dbReference>
<evidence type="ECO:0000256" key="3">
    <source>
        <dbReference type="ARBA" id="ARBA00004922"/>
    </source>
</evidence>
<reference evidence="17" key="2">
    <citation type="submission" date="2025-09" db="UniProtKB">
        <authorList>
            <consortium name="Ensembl"/>
        </authorList>
    </citation>
    <scope>IDENTIFICATION</scope>
</reference>
<reference evidence="17" key="1">
    <citation type="submission" date="2025-08" db="UniProtKB">
        <authorList>
            <consortium name="Ensembl"/>
        </authorList>
    </citation>
    <scope>IDENTIFICATION</scope>
</reference>
<evidence type="ECO:0000256" key="6">
    <source>
        <dbReference type="ARBA" id="ARBA00022679"/>
    </source>
</evidence>
<keyword evidence="7" id="KW-0812">Transmembrane</keyword>
<keyword evidence="13" id="KW-0464">Manganese</keyword>
<dbReference type="Ensembl" id="ENSDLAT00005012898.2">
    <property type="protein sequence ID" value="ENSDLAP00005011784.2"/>
    <property type="gene ID" value="ENSDLAG00005006057.2"/>
</dbReference>
<dbReference type="EC" id="2.4.1.-" evidence="16"/>
<accession>A0A8C4E0B0</accession>
<sequence>MAQFHCRWRNVFVCVCTPCICLLLMLVFLTAMVCMSMNGAGAPGTNVQETPSHSVAPNDLRKKSFIPHAKTFWLAQDEGAFWNQLQLAIERYFNPILRPNDFRKRMENSNFNESLLMESFIELMDSDSMRKNFDKLSWQMQKFVSHMQKRDYPAIIQPDGVCGAGAKDEKEPPLLLLAIKTTEHNYKNRMAIRQTWGKEGWVSGHKNSSGGRESGGYVRRVFLLGREDPEEEDVSLSELLQMESEHYGDILQWDFTDTFFNLTLKDVLFWSWFSGSCNQTVFVFKGDDDVFVNTPNIITYLQDQLNKSQANDTIADFMVGDVIDSAIPHRVNNSKYFIPDSFYRGLYPTYAGGGGVVYSGLLAKRLHEISKSVHLFPIDDVYVGMCMIRLNTHPIHHPAFLTFDFPEKEKKELCSYHKILLVHKRTPKQMVRLWADLKRTQRPCWDVPLRNAVKK</sequence>
<dbReference type="GO" id="GO:0008532">
    <property type="term" value="F:N-acetyllactosaminide beta-1,3-N-acetylglucosaminyltransferase activity"/>
    <property type="evidence" value="ECO:0007669"/>
    <property type="project" value="UniProtKB-EC"/>
</dbReference>
<dbReference type="GO" id="GO:0006493">
    <property type="term" value="P:protein O-linked glycosylation"/>
    <property type="evidence" value="ECO:0007669"/>
    <property type="project" value="TreeGrafter"/>
</dbReference>
<comment type="subunit">
    <text evidence="15">Interacts with B3GNT8; this interaction greatly increases B3GNT2 catalytic activity, independently of B3GNT8 enzymatic activity.</text>
</comment>
<keyword evidence="11" id="KW-0472">Membrane</keyword>
<evidence type="ECO:0000313" key="17">
    <source>
        <dbReference type="Ensembl" id="ENSDLAP00005011784.2"/>
    </source>
</evidence>
<evidence type="ECO:0000256" key="1">
    <source>
        <dbReference type="ARBA" id="ARBA00001936"/>
    </source>
</evidence>
<keyword evidence="12" id="KW-0325">Glycoprotein</keyword>
<comment type="catalytic activity">
    <reaction evidence="14">
        <text>a beta-D-galactosyl-(1-&gt;4)-N-acetyl-beta-D-glucosaminyl derivative + UDP-N-acetyl-alpha-D-glucosamine = an N-acetyl-beta-D-glucosaminyl-(1-&gt;3)-beta-D-galactosyl-(1-&gt;4)-N-acetyl-beta-D-glucosaminyl derivative + UDP + H(+)</text>
        <dbReference type="Rhea" id="RHEA:14389"/>
        <dbReference type="ChEBI" id="CHEBI:15378"/>
        <dbReference type="ChEBI" id="CHEBI:57705"/>
        <dbReference type="ChEBI" id="CHEBI:58223"/>
        <dbReference type="ChEBI" id="CHEBI:133507"/>
        <dbReference type="ChEBI" id="CHEBI:134090"/>
        <dbReference type="EC" id="2.4.1.149"/>
    </reaction>
</comment>
<evidence type="ECO:0000256" key="12">
    <source>
        <dbReference type="ARBA" id="ARBA00023180"/>
    </source>
</evidence>
<dbReference type="FunFam" id="3.90.550.50:FF:000010">
    <property type="entry name" value="Hexosyltransferase"/>
    <property type="match status" value="1"/>
</dbReference>
<evidence type="ECO:0000256" key="10">
    <source>
        <dbReference type="ARBA" id="ARBA00023034"/>
    </source>
</evidence>
<evidence type="ECO:0000256" key="2">
    <source>
        <dbReference type="ARBA" id="ARBA00004323"/>
    </source>
</evidence>
<comment type="similarity">
    <text evidence="4 16">Belongs to the glycosyltransferase 31 family.</text>
</comment>
<keyword evidence="10 16" id="KW-0333">Golgi apparatus</keyword>
<evidence type="ECO:0000256" key="16">
    <source>
        <dbReference type="RuleBase" id="RU363063"/>
    </source>
</evidence>
<evidence type="ECO:0000256" key="13">
    <source>
        <dbReference type="ARBA" id="ARBA00023211"/>
    </source>
</evidence>
<dbReference type="PANTHER" id="PTHR11214">
    <property type="entry name" value="BETA-1,3-N-ACETYLGLUCOSAMINYLTRANSFERASE"/>
    <property type="match status" value="1"/>
</dbReference>
<gene>
    <name evidence="17" type="primary">si:dkey-160o24.3</name>
</gene>
<dbReference type="OMA" id="GMCMIRL"/>
<comment type="pathway">
    <text evidence="3">Protein modification; protein glycosylation.</text>
</comment>
<evidence type="ECO:0000256" key="5">
    <source>
        <dbReference type="ARBA" id="ARBA00022676"/>
    </source>
</evidence>
<evidence type="ECO:0000256" key="14">
    <source>
        <dbReference type="ARBA" id="ARBA00050470"/>
    </source>
</evidence>
<dbReference type="InterPro" id="IPR002659">
    <property type="entry name" value="Glyco_trans_31"/>
</dbReference>
<dbReference type="GO" id="GO:0030311">
    <property type="term" value="P:poly-N-acetyllactosamine biosynthetic process"/>
    <property type="evidence" value="ECO:0007669"/>
    <property type="project" value="TreeGrafter"/>
</dbReference>
<keyword evidence="8" id="KW-0735">Signal-anchor</keyword>
<dbReference type="AlphaFoldDB" id="A0A8C4E0B0"/>
<dbReference type="GeneTree" id="ENSGT00940000164878"/>
<evidence type="ECO:0000256" key="8">
    <source>
        <dbReference type="ARBA" id="ARBA00022968"/>
    </source>
</evidence>
<name>A0A8C4E0B0_DICLA</name>
<proteinExistence type="inferred from homology"/>
<dbReference type="Gene3D" id="3.90.550.50">
    <property type="match status" value="1"/>
</dbReference>
<dbReference type="PANTHER" id="PTHR11214:SF234">
    <property type="entry name" value="HEXOSYLTRANSFERASE"/>
    <property type="match status" value="1"/>
</dbReference>
<protein>
    <recommendedName>
        <fullName evidence="16">Hexosyltransferase</fullName>
        <ecNumber evidence="16">2.4.1.-</ecNumber>
    </recommendedName>
</protein>
<evidence type="ECO:0000256" key="15">
    <source>
        <dbReference type="ARBA" id="ARBA00065824"/>
    </source>
</evidence>
<evidence type="ECO:0000256" key="7">
    <source>
        <dbReference type="ARBA" id="ARBA00022692"/>
    </source>
</evidence>
<keyword evidence="5 16" id="KW-0328">Glycosyltransferase</keyword>
<dbReference type="OrthoDB" id="2139606at2759"/>
<evidence type="ECO:0000256" key="4">
    <source>
        <dbReference type="ARBA" id="ARBA00008661"/>
    </source>
</evidence>
<dbReference type="RefSeq" id="XP_051275618.1">
    <property type="nucleotide sequence ID" value="XM_051419658.1"/>
</dbReference>
<comment type="cofactor">
    <cofactor evidence="1">
        <name>Mn(2+)</name>
        <dbReference type="ChEBI" id="CHEBI:29035"/>
    </cofactor>
</comment>
<keyword evidence="9" id="KW-1133">Transmembrane helix</keyword>
<dbReference type="Proteomes" id="UP000694389">
    <property type="component" value="Unassembled WGS sequence"/>
</dbReference>
<organism evidence="17 18">
    <name type="scientific">Dicentrarchus labrax</name>
    <name type="common">European seabass</name>
    <name type="synonym">Morone labrax</name>
    <dbReference type="NCBI Taxonomy" id="13489"/>
    <lineage>
        <taxon>Eukaryota</taxon>
        <taxon>Metazoa</taxon>
        <taxon>Chordata</taxon>
        <taxon>Craniata</taxon>
        <taxon>Vertebrata</taxon>
        <taxon>Euteleostomi</taxon>
        <taxon>Actinopterygii</taxon>
        <taxon>Neopterygii</taxon>
        <taxon>Teleostei</taxon>
        <taxon>Neoteleostei</taxon>
        <taxon>Acanthomorphata</taxon>
        <taxon>Eupercaria</taxon>
        <taxon>Moronidae</taxon>
        <taxon>Dicentrarchus</taxon>
    </lineage>
</organism>